<evidence type="ECO:0000259" key="8">
    <source>
        <dbReference type="PROSITE" id="PS50928"/>
    </source>
</evidence>
<evidence type="ECO:0000313" key="10">
    <source>
        <dbReference type="Proteomes" id="UP000604475"/>
    </source>
</evidence>
<dbReference type="RefSeq" id="WP_203001026.1">
    <property type="nucleotide sequence ID" value="NZ_JADWYU010000199.1"/>
</dbReference>
<gene>
    <name evidence="9" type="ORF">I7412_12100</name>
</gene>
<dbReference type="InterPro" id="IPR035906">
    <property type="entry name" value="MetI-like_sf"/>
</dbReference>
<dbReference type="GO" id="GO:0055085">
    <property type="term" value="P:transmembrane transport"/>
    <property type="evidence" value="ECO:0007669"/>
    <property type="project" value="InterPro"/>
</dbReference>
<dbReference type="PANTHER" id="PTHR43744:SF12">
    <property type="entry name" value="ABC TRANSPORTER PERMEASE PROTEIN MG189-RELATED"/>
    <property type="match status" value="1"/>
</dbReference>
<dbReference type="CDD" id="cd06261">
    <property type="entry name" value="TM_PBP2"/>
    <property type="match status" value="1"/>
</dbReference>
<dbReference type="Gene3D" id="1.10.3720.10">
    <property type="entry name" value="MetI-like"/>
    <property type="match status" value="1"/>
</dbReference>
<dbReference type="InterPro" id="IPR000515">
    <property type="entry name" value="MetI-like"/>
</dbReference>
<comment type="similarity">
    <text evidence="7">Belongs to the binding-protein-dependent transport system permease family.</text>
</comment>
<keyword evidence="4 7" id="KW-0812">Transmembrane</keyword>
<evidence type="ECO:0000256" key="4">
    <source>
        <dbReference type="ARBA" id="ARBA00022692"/>
    </source>
</evidence>
<keyword evidence="5 7" id="KW-1133">Transmembrane helix</keyword>
<evidence type="ECO:0000256" key="1">
    <source>
        <dbReference type="ARBA" id="ARBA00004651"/>
    </source>
</evidence>
<evidence type="ECO:0000256" key="5">
    <source>
        <dbReference type="ARBA" id="ARBA00022989"/>
    </source>
</evidence>
<dbReference type="EMBL" id="JAEACQ010000164">
    <property type="protein sequence ID" value="MBL7627903.1"/>
    <property type="molecule type" value="Genomic_DNA"/>
</dbReference>
<sequence length="308" mass="32853">MSSPSRTDARPAPALVAPTLVAPTQLAPAPVPARRGTGRRIARTVAHHAFLLAAVAVMVLPVLWALAVSFKTPGGVFDENPLPWPATLDNYRVATQDFPVWRLLLNTTVMAAGATLLQLLFAVPGAYALARFPPRGHRAVEALIVVTLLVPPQSLIIPLFLMVTELGWRNTYPGLILPQLVGTGLAVMLLRDHIRAVPATVLGAAVLDGARPGEALRMVVLPLLRPALGAVSILLFITSWNEYLWPSLIAPGMEDTTIQPGLAFFLTQEGSAYGPLLAGSMLATLPVVAAYLLASRRVTDAFMHSGLR</sequence>
<evidence type="ECO:0000256" key="6">
    <source>
        <dbReference type="ARBA" id="ARBA00023136"/>
    </source>
</evidence>
<feature type="transmembrane region" description="Helical" evidence="7">
    <location>
        <begin position="109"/>
        <end position="130"/>
    </location>
</feature>
<dbReference type="PROSITE" id="PS50928">
    <property type="entry name" value="ABC_TM1"/>
    <property type="match status" value="1"/>
</dbReference>
<feature type="transmembrane region" description="Helical" evidence="7">
    <location>
        <begin position="49"/>
        <end position="70"/>
    </location>
</feature>
<evidence type="ECO:0000256" key="7">
    <source>
        <dbReference type="RuleBase" id="RU363032"/>
    </source>
</evidence>
<evidence type="ECO:0000313" key="9">
    <source>
        <dbReference type="EMBL" id="MBL7627903.1"/>
    </source>
</evidence>
<protein>
    <submittedName>
        <fullName evidence="9">Carbohydrate ABC transporter permease</fullName>
    </submittedName>
</protein>
<dbReference type="Pfam" id="PF00528">
    <property type="entry name" value="BPD_transp_1"/>
    <property type="match status" value="1"/>
</dbReference>
<proteinExistence type="inferred from homology"/>
<accession>A0A937R909</accession>
<keyword evidence="10" id="KW-1185">Reference proteome</keyword>
<feature type="transmembrane region" description="Helical" evidence="7">
    <location>
        <begin position="175"/>
        <end position="194"/>
    </location>
</feature>
<feature type="transmembrane region" description="Helical" evidence="7">
    <location>
        <begin position="272"/>
        <end position="294"/>
    </location>
</feature>
<keyword evidence="2 7" id="KW-0813">Transport</keyword>
<feature type="domain" description="ABC transmembrane type-1" evidence="8">
    <location>
        <begin position="104"/>
        <end position="294"/>
    </location>
</feature>
<keyword evidence="6 7" id="KW-0472">Membrane</keyword>
<evidence type="ECO:0000256" key="2">
    <source>
        <dbReference type="ARBA" id="ARBA00022448"/>
    </source>
</evidence>
<comment type="subcellular location">
    <subcellularLocation>
        <location evidence="1 7">Cell membrane</location>
        <topology evidence="1 7">Multi-pass membrane protein</topology>
    </subcellularLocation>
</comment>
<feature type="transmembrane region" description="Helical" evidence="7">
    <location>
        <begin position="142"/>
        <end position="163"/>
    </location>
</feature>
<evidence type="ECO:0000256" key="3">
    <source>
        <dbReference type="ARBA" id="ARBA00022475"/>
    </source>
</evidence>
<organism evidence="9 10">
    <name type="scientific">Frankia nepalensis</name>
    <dbReference type="NCBI Taxonomy" id="1836974"/>
    <lineage>
        <taxon>Bacteria</taxon>
        <taxon>Bacillati</taxon>
        <taxon>Actinomycetota</taxon>
        <taxon>Actinomycetes</taxon>
        <taxon>Frankiales</taxon>
        <taxon>Frankiaceae</taxon>
        <taxon>Frankia</taxon>
    </lineage>
</organism>
<dbReference type="Proteomes" id="UP000604475">
    <property type="component" value="Unassembled WGS sequence"/>
</dbReference>
<dbReference type="AlphaFoldDB" id="A0A937R909"/>
<feature type="transmembrane region" description="Helical" evidence="7">
    <location>
        <begin position="215"/>
        <end position="237"/>
    </location>
</feature>
<dbReference type="SUPFAM" id="SSF161098">
    <property type="entry name" value="MetI-like"/>
    <property type="match status" value="1"/>
</dbReference>
<dbReference type="PANTHER" id="PTHR43744">
    <property type="entry name" value="ABC TRANSPORTER PERMEASE PROTEIN MG189-RELATED-RELATED"/>
    <property type="match status" value="1"/>
</dbReference>
<comment type="caution">
    <text evidence="9">The sequence shown here is derived from an EMBL/GenBank/DDBJ whole genome shotgun (WGS) entry which is preliminary data.</text>
</comment>
<name>A0A937R909_9ACTN</name>
<dbReference type="GO" id="GO:0005886">
    <property type="term" value="C:plasma membrane"/>
    <property type="evidence" value="ECO:0007669"/>
    <property type="project" value="UniProtKB-SubCell"/>
</dbReference>
<keyword evidence="3" id="KW-1003">Cell membrane</keyword>
<reference evidence="9" key="1">
    <citation type="submission" date="2020-12" db="EMBL/GenBank/DDBJ databases">
        <title>Genomic characterization of non-nitrogen-fixing Frankia strains.</title>
        <authorList>
            <person name="Carlos-Shanley C."/>
            <person name="Guerra T."/>
            <person name="Hahn D."/>
        </authorList>
    </citation>
    <scope>NUCLEOTIDE SEQUENCE</scope>
    <source>
        <strain evidence="9">CN6</strain>
    </source>
</reference>